<dbReference type="OrthoDB" id="72471at2"/>
<reference evidence="2 3" key="1">
    <citation type="submission" date="2016-04" db="EMBL/GenBank/DDBJ databases">
        <title>Acidithiobacillus ferrooxidans genome sequencing and assembly.</title>
        <authorList>
            <person name="Zhou Z."/>
        </authorList>
    </citation>
    <scope>NUCLEOTIDE SEQUENCE [LARGE SCALE GENOMIC DNA]</scope>
    <source>
        <strain evidence="2 3">BY0502</strain>
    </source>
</reference>
<keyword evidence="3" id="KW-1185">Reference proteome</keyword>
<dbReference type="EMBL" id="LVXZ01000038">
    <property type="protein sequence ID" value="OAP92640.1"/>
    <property type="molecule type" value="Genomic_DNA"/>
</dbReference>
<organism evidence="2 3">
    <name type="scientific">Acidithiobacillus ferrooxidans</name>
    <name type="common">Thiobacillus ferrooxidans</name>
    <dbReference type="NCBI Taxonomy" id="920"/>
    <lineage>
        <taxon>Bacteria</taxon>
        <taxon>Pseudomonadati</taxon>
        <taxon>Pseudomonadota</taxon>
        <taxon>Acidithiobacillia</taxon>
        <taxon>Acidithiobacillales</taxon>
        <taxon>Acidithiobacillaceae</taxon>
        <taxon>Acidithiobacillus</taxon>
    </lineage>
</organism>
<protein>
    <recommendedName>
        <fullName evidence="1">ASCH domain-containing protein</fullName>
    </recommendedName>
</protein>
<dbReference type="AlphaFoldDB" id="A0A179BMT1"/>
<evidence type="ECO:0000259" key="1">
    <source>
        <dbReference type="Pfam" id="PF04266"/>
    </source>
</evidence>
<dbReference type="Pfam" id="PF04266">
    <property type="entry name" value="ASCH"/>
    <property type="match status" value="1"/>
</dbReference>
<dbReference type="InterPro" id="IPR007374">
    <property type="entry name" value="ASCH_domain"/>
</dbReference>
<sequence>MPNSQKLLTQKRKEHPILFNSEMINAILSGRKTVTRRIAKGDLLKSPAGKPGDVLWVRETWMDLANTGIYDADGKPQRYAYGANCLPGSASDEARKDFGLKWKPSIHMPRDVCRLLLEVTDVRLERLQDISPEEARAEGCPTASLKDPVGWYRSLWQSIHGQASWDVDLNVWVIHFEVLR</sequence>
<evidence type="ECO:0000313" key="2">
    <source>
        <dbReference type="EMBL" id="OAP92640.1"/>
    </source>
</evidence>
<evidence type="ECO:0000313" key="3">
    <source>
        <dbReference type="Proteomes" id="UP000078302"/>
    </source>
</evidence>
<name>A0A179BMT1_ACIFR</name>
<dbReference type="RefSeq" id="WP_064218368.1">
    <property type="nucleotide sequence ID" value="NZ_LVXZ01000038.1"/>
</dbReference>
<gene>
    <name evidence="2" type="ORF">A4H96_03785</name>
</gene>
<dbReference type="Proteomes" id="UP000078302">
    <property type="component" value="Unassembled WGS sequence"/>
</dbReference>
<feature type="domain" description="ASCH" evidence="1">
    <location>
        <begin position="19"/>
        <end position="179"/>
    </location>
</feature>
<comment type="caution">
    <text evidence="2">The sequence shown here is derived from an EMBL/GenBank/DDBJ whole genome shotgun (WGS) entry which is preliminary data.</text>
</comment>
<accession>A0A179BMT1</accession>
<proteinExistence type="predicted"/>